<feature type="transmembrane region" description="Helical" evidence="6">
    <location>
        <begin position="6"/>
        <end position="25"/>
    </location>
</feature>
<evidence type="ECO:0000256" key="5">
    <source>
        <dbReference type="ARBA" id="ARBA00023136"/>
    </source>
</evidence>
<feature type="transmembrane region" description="Helical" evidence="6">
    <location>
        <begin position="103"/>
        <end position="125"/>
    </location>
</feature>
<feature type="transmembrane region" description="Helical" evidence="6">
    <location>
        <begin position="173"/>
        <end position="202"/>
    </location>
</feature>
<feature type="transmembrane region" description="Helical" evidence="6">
    <location>
        <begin position="70"/>
        <end position="91"/>
    </location>
</feature>
<accession>A0AA45WLY8</accession>
<dbReference type="RefSeq" id="WP_284724077.1">
    <property type="nucleotide sequence ID" value="NZ_FXTU01000002.1"/>
</dbReference>
<dbReference type="EMBL" id="FXTU01000002">
    <property type="protein sequence ID" value="SMP12568.1"/>
    <property type="molecule type" value="Genomic_DNA"/>
</dbReference>
<evidence type="ECO:0000313" key="8">
    <source>
        <dbReference type="Proteomes" id="UP001157946"/>
    </source>
</evidence>
<feature type="transmembrane region" description="Helical" evidence="6">
    <location>
        <begin position="274"/>
        <end position="296"/>
    </location>
</feature>
<proteinExistence type="predicted"/>
<sequence length="326" mass="35102">MVWTAIILPFFIGLTIFLYGLGWMRTGLEALARERLHHILLRFTRTPIRGFATGIATTACLQSSTAVTVLTIGFVNAGILSFAHSIGIILGSNIGTTVTTQLLTLKIEDFAVPLMIIGLILRVFQRETFRLIGKVLIGFGAIFWGIHLMQTINDPLKEMGWVEWFIQHSGNPIVSGLLVGMLLTALIHSSSACIAIAMGFYATGVITLPFAIAVVFGSNVGTCVTAMIASVGANIASKQVALAHLLLNVAGAAIFTPLIPFISEISPYLSSDPATQVAHIQTLFNIICSIAVMPFCREFASFISRLVPDESIAWKKATAGPATRRQ</sequence>
<dbReference type="Proteomes" id="UP001157946">
    <property type="component" value="Unassembled WGS sequence"/>
</dbReference>
<evidence type="ECO:0000256" key="6">
    <source>
        <dbReference type="SAM" id="Phobius"/>
    </source>
</evidence>
<evidence type="ECO:0000256" key="4">
    <source>
        <dbReference type="ARBA" id="ARBA00022989"/>
    </source>
</evidence>
<comment type="subcellular location">
    <subcellularLocation>
        <location evidence="1">Cell membrane</location>
        <topology evidence="1">Multi-pass membrane protein</topology>
    </subcellularLocation>
</comment>
<dbReference type="GO" id="GO:0044341">
    <property type="term" value="P:sodium-dependent phosphate transport"/>
    <property type="evidence" value="ECO:0007669"/>
    <property type="project" value="InterPro"/>
</dbReference>
<dbReference type="PANTHER" id="PTHR10010">
    <property type="entry name" value="SOLUTE CARRIER FAMILY 34 SODIUM PHOSPHATE , MEMBER 2-RELATED"/>
    <property type="match status" value="1"/>
</dbReference>
<keyword evidence="4 6" id="KW-1133">Transmembrane helix</keyword>
<feature type="transmembrane region" description="Helical" evidence="6">
    <location>
        <begin position="131"/>
        <end position="152"/>
    </location>
</feature>
<feature type="transmembrane region" description="Helical" evidence="6">
    <location>
        <begin position="241"/>
        <end position="262"/>
    </location>
</feature>
<keyword evidence="8" id="KW-1185">Reference proteome</keyword>
<protein>
    <submittedName>
        <fullName evidence="7">Phosphate:Na+ symporter</fullName>
    </submittedName>
</protein>
<feature type="transmembrane region" description="Helical" evidence="6">
    <location>
        <begin position="208"/>
        <end position="229"/>
    </location>
</feature>
<dbReference type="PANTHER" id="PTHR10010:SF46">
    <property type="entry name" value="SODIUM-DEPENDENT PHOSPHATE TRANSPORT PROTEIN 2B"/>
    <property type="match status" value="1"/>
</dbReference>
<dbReference type="GO" id="GO:0005886">
    <property type="term" value="C:plasma membrane"/>
    <property type="evidence" value="ECO:0007669"/>
    <property type="project" value="UniProtKB-SubCell"/>
</dbReference>
<comment type="caution">
    <text evidence="7">The sequence shown here is derived from an EMBL/GenBank/DDBJ whole genome shotgun (WGS) entry which is preliminary data.</text>
</comment>
<evidence type="ECO:0000256" key="2">
    <source>
        <dbReference type="ARBA" id="ARBA00022475"/>
    </source>
</evidence>
<keyword evidence="3 6" id="KW-0812">Transmembrane</keyword>
<evidence type="ECO:0000256" key="3">
    <source>
        <dbReference type="ARBA" id="ARBA00022692"/>
    </source>
</evidence>
<dbReference type="InterPro" id="IPR003841">
    <property type="entry name" value="Na/Pi_transpt"/>
</dbReference>
<reference evidence="7" key="1">
    <citation type="submission" date="2017-05" db="EMBL/GenBank/DDBJ databases">
        <authorList>
            <person name="Varghese N."/>
            <person name="Submissions S."/>
        </authorList>
    </citation>
    <scope>NUCLEOTIDE SEQUENCE</scope>
    <source>
        <strain evidence="7">DSM 45262</strain>
    </source>
</reference>
<evidence type="ECO:0000256" key="1">
    <source>
        <dbReference type="ARBA" id="ARBA00004651"/>
    </source>
</evidence>
<evidence type="ECO:0000313" key="7">
    <source>
        <dbReference type="EMBL" id="SMP12568.1"/>
    </source>
</evidence>
<dbReference type="Pfam" id="PF02690">
    <property type="entry name" value="Na_Pi_cotrans"/>
    <property type="match status" value="2"/>
</dbReference>
<keyword evidence="2" id="KW-1003">Cell membrane</keyword>
<dbReference type="NCBIfam" id="TIGR00704">
    <property type="entry name" value="NaPi_cotrn_rel"/>
    <property type="match status" value="1"/>
</dbReference>
<dbReference type="NCBIfam" id="NF037997">
    <property type="entry name" value="Na_Pi_symport"/>
    <property type="match status" value="1"/>
</dbReference>
<keyword evidence="5 6" id="KW-0472">Membrane</keyword>
<dbReference type="AlphaFoldDB" id="A0AA45WLY8"/>
<organism evidence="7 8">
    <name type="scientific">Laceyella tengchongensis</name>
    <dbReference type="NCBI Taxonomy" id="574699"/>
    <lineage>
        <taxon>Bacteria</taxon>
        <taxon>Bacillati</taxon>
        <taxon>Bacillota</taxon>
        <taxon>Bacilli</taxon>
        <taxon>Bacillales</taxon>
        <taxon>Thermoactinomycetaceae</taxon>
        <taxon>Laceyella</taxon>
    </lineage>
</organism>
<dbReference type="GO" id="GO:0005436">
    <property type="term" value="F:sodium:phosphate symporter activity"/>
    <property type="evidence" value="ECO:0007669"/>
    <property type="project" value="InterPro"/>
</dbReference>
<name>A0AA45WLY8_9BACL</name>
<gene>
    <name evidence="7" type="ORF">SAMN06265361_102373</name>
</gene>
<dbReference type="InterPro" id="IPR004633">
    <property type="entry name" value="NaPi_cotrn-rel/YqeW-like"/>
</dbReference>